<dbReference type="SUPFAM" id="SSF58069">
    <property type="entry name" value="Virus ectodomain"/>
    <property type="match status" value="1"/>
</dbReference>
<proteinExistence type="predicted"/>
<keyword evidence="5" id="KW-1185">Reference proteome</keyword>
<evidence type="ECO:0008006" key="6">
    <source>
        <dbReference type="Google" id="ProtNLM"/>
    </source>
</evidence>
<keyword evidence="2" id="KW-1133">Transmembrane helix</keyword>
<accession>A0A8B9DVC5</accession>
<sequence length="430" mass="48625">MEGYSGATWKVTFFMVLMVSLVKETEQWVHNTYVKLTQAVSDSFNLSDCWVCTLLPRGNLEFPIWGIPSMNWTLTFAYPRNGTCPFGKDDREHLGERFELLPCDNVNIYTRCLNDKTPCVGTGPLSYLAQEPDNCNMAEYVGIFNLTKIRDYGVGVTICADKKDTNAGSHGLNSLTQICKLQKGFYWLCGDGRARKSLPLNWKGHCIGGYLSPRGGIFTEPTPVIVQTLWRQTRTVPNNPLVMRPMGFPSFVRWLIPSLGISETEKAIVNISATLEIIENATADVLSTLQEEISSLHKVVLQNRMGLDMLSAKKGGLCTVINQTCCVYVNKQKQIETDLEKISEKNKILHAVAQDDTSWGFIDLVEKLTSWLPNLTWLKQLFITIIVVVVLFMVLCVVIQCTLWCFKSTGNSYSKWKKNQLRWKLESNIF</sequence>
<feature type="transmembrane region" description="Helical" evidence="2">
    <location>
        <begin position="381"/>
        <end position="406"/>
    </location>
</feature>
<dbReference type="Pfam" id="PF00429">
    <property type="entry name" value="TLV_coat"/>
    <property type="match status" value="1"/>
</dbReference>
<evidence type="ECO:0000256" key="3">
    <source>
        <dbReference type="SAM" id="SignalP"/>
    </source>
</evidence>
<feature type="signal peptide" evidence="3">
    <location>
        <begin position="1"/>
        <end position="27"/>
    </location>
</feature>
<protein>
    <recommendedName>
        <fullName evidence="6">Envelope protein</fullName>
    </recommendedName>
</protein>
<evidence type="ECO:0000256" key="1">
    <source>
        <dbReference type="ARBA" id="ARBA00023157"/>
    </source>
</evidence>
<dbReference type="Gene3D" id="1.10.287.210">
    <property type="match status" value="1"/>
</dbReference>
<evidence type="ECO:0000313" key="5">
    <source>
        <dbReference type="Proteomes" id="UP000694521"/>
    </source>
</evidence>
<name>A0A8B9DVC5_ANSCY</name>
<dbReference type="Proteomes" id="UP000694521">
    <property type="component" value="Unplaced"/>
</dbReference>
<reference evidence="4" key="1">
    <citation type="submission" date="2025-08" db="UniProtKB">
        <authorList>
            <consortium name="Ensembl"/>
        </authorList>
    </citation>
    <scope>IDENTIFICATION</scope>
</reference>
<keyword evidence="2" id="KW-0812">Transmembrane</keyword>
<evidence type="ECO:0000256" key="2">
    <source>
        <dbReference type="SAM" id="Phobius"/>
    </source>
</evidence>
<dbReference type="InterPro" id="IPR018154">
    <property type="entry name" value="TLV/ENV_coat_polyprotein"/>
</dbReference>
<keyword evidence="3" id="KW-0732">Signal</keyword>
<organism evidence="4 5">
    <name type="scientific">Anser cygnoides</name>
    <name type="common">Swan goose</name>
    <dbReference type="NCBI Taxonomy" id="8845"/>
    <lineage>
        <taxon>Eukaryota</taxon>
        <taxon>Metazoa</taxon>
        <taxon>Chordata</taxon>
        <taxon>Craniata</taxon>
        <taxon>Vertebrata</taxon>
        <taxon>Euteleostomi</taxon>
        <taxon>Archelosauria</taxon>
        <taxon>Archosauria</taxon>
        <taxon>Dinosauria</taxon>
        <taxon>Saurischia</taxon>
        <taxon>Theropoda</taxon>
        <taxon>Coelurosauria</taxon>
        <taxon>Aves</taxon>
        <taxon>Neognathae</taxon>
        <taxon>Galloanserae</taxon>
        <taxon>Anseriformes</taxon>
        <taxon>Anatidae</taxon>
        <taxon>Anserinae</taxon>
        <taxon>Anser</taxon>
    </lineage>
</organism>
<dbReference type="Ensembl" id="ENSACDT00005012921.1">
    <property type="protein sequence ID" value="ENSACDP00005010784.1"/>
    <property type="gene ID" value="ENSACDG00005007860.1"/>
</dbReference>
<keyword evidence="2" id="KW-0472">Membrane</keyword>
<dbReference type="AlphaFoldDB" id="A0A8B9DVC5"/>
<reference evidence="4" key="2">
    <citation type="submission" date="2025-09" db="UniProtKB">
        <authorList>
            <consortium name="Ensembl"/>
        </authorList>
    </citation>
    <scope>IDENTIFICATION</scope>
</reference>
<evidence type="ECO:0000313" key="4">
    <source>
        <dbReference type="Ensembl" id="ENSACDP00005010784.1"/>
    </source>
</evidence>
<dbReference type="PANTHER" id="PTHR10424:SF73">
    <property type="entry name" value="ENDOGENOUS RETROVIRUS GROUP FC1 ENV POLYPROTEIN-RELATED"/>
    <property type="match status" value="1"/>
</dbReference>
<keyword evidence="1" id="KW-1015">Disulfide bond</keyword>
<dbReference type="PANTHER" id="PTHR10424">
    <property type="entry name" value="VIRAL ENVELOPE PROTEIN"/>
    <property type="match status" value="1"/>
</dbReference>
<feature type="chain" id="PRO_5034939064" description="Envelope protein" evidence="3">
    <location>
        <begin position="28"/>
        <end position="430"/>
    </location>
</feature>